<evidence type="ECO:0000256" key="2">
    <source>
        <dbReference type="ARBA" id="ARBA00022448"/>
    </source>
</evidence>
<dbReference type="SUPFAM" id="SSF52540">
    <property type="entry name" value="P-loop containing nucleoside triphosphate hydrolases"/>
    <property type="match status" value="1"/>
</dbReference>
<accession>A0A2T9Z6Y1</accession>
<dbReference type="OrthoDB" id="422637at2759"/>
<dbReference type="SMART" id="SM00382">
    <property type="entry name" value="AAA"/>
    <property type="match status" value="1"/>
</dbReference>
<dbReference type="GO" id="GO:0007031">
    <property type="term" value="P:peroxisome organization"/>
    <property type="evidence" value="ECO:0007669"/>
    <property type="project" value="TreeGrafter"/>
</dbReference>
<keyword evidence="5" id="KW-0067">ATP-binding</keyword>
<keyword evidence="4" id="KW-0547">Nucleotide-binding</keyword>
<dbReference type="STRING" id="133381.A0A2T9Z6Y1"/>
<evidence type="ECO:0000256" key="5">
    <source>
        <dbReference type="ARBA" id="ARBA00022840"/>
    </source>
</evidence>
<name>A0A2T9Z6Y1_9FUNG</name>
<dbReference type="InterPro" id="IPR050835">
    <property type="entry name" value="ABC_transporter_sub-D"/>
</dbReference>
<dbReference type="PANTHER" id="PTHR11384:SF59">
    <property type="entry name" value="LYSOSOMAL COBALAMIN TRANSPORTER ABCD4"/>
    <property type="match status" value="1"/>
</dbReference>
<keyword evidence="6" id="KW-1133">Transmembrane helix</keyword>
<evidence type="ECO:0000256" key="3">
    <source>
        <dbReference type="ARBA" id="ARBA00022692"/>
    </source>
</evidence>
<dbReference type="GO" id="GO:0016887">
    <property type="term" value="F:ATP hydrolysis activity"/>
    <property type="evidence" value="ECO:0007669"/>
    <property type="project" value="InterPro"/>
</dbReference>
<comment type="caution">
    <text evidence="9">The sequence shown here is derived from an EMBL/GenBank/DDBJ whole genome shotgun (WGS) entry which is preliminary data.</text>
</comment>
<dbReference type="InterPro" id="IPR027417">
    <property type="entry name" value="P-loop_NTPase"/>
</dbReference>
<dbReference type="GO" id="GO:0005778">
    <property type="term" value="C:peroxisomal membrane"/>
    <property type="evidence" value="ECO:0007669"/>
    <property type="project" value="TreeGrafter"/>
</dbReference>
<feature type="domain" description="ABC transporter" evidence="8">
    <location>
        <begin position="39"/>
        <end position="276"/>
    </location>
</feature>
<evidence type="ECO:0000256" key="6">
    <source>
        <dbReference type="ARBA" id="ARBA00022989"/>
    </source>
</evidence>
<feature type="non-terminal residue" evidence="9">
    <location>
        <position position="1"/>
    </location>
</feature>
<dbReference type="Pfam" id="PF00005">
    <property type="entry name" value="ABC_tran"/>
    <property type="match status" value="1"/>
</dbReference>
<keyword evidence="10" id="KW-1185">Reference proteome</keyword>
<dbReference type="PROSITE" id="PS50893">
    <property type="entry name" value="ABC_TRANSPORTER_2"/>
    <property type="match status" value="1"/>
</dbReference>
<proteinExistence type="inferred from homology"/>
<dbReference type="GO" id="GO:0042760">
    <property type="term" value="P:very long-chain fatty acid catabolic process"/>
    <property type="evidence" value="ECO:0007669"/>
    <property type="project" value="TreeGrafter"/>
</dbReference>
<dbReference type="GO" id="GO:0042626">
    <property type="term" value="F:ATPase-coupled transmembrane transporter activity"/>
    <property type="evidence" value="ECO:0007669"/>
    <property type="project" value="TreeGrafter"/>
</dbReference>
<evidence type="ECO:0000259" key="8">
    <source>
        <dbReference type="PROSITE" id="PS50893"/>
    </source>
</evidence>
<dbReference type="AlphaFoldDB" id="A0A2T9Z6Y1"/>
<evidence type="ECO:0000313" key="10">
    <source>
        <dbReference type="Proteomes" id="UP000245609"/>
    </source>
</evidence>
<evidence type="ECO:0000256" key="4">
    <source>
        <dbReference type="ARBA" id="ARBA00022741"/>
    </source>
</evidence>
<comment type="similarity">
    <text evidence="1">Belongs to the ABC transporter superfamily. ABCD family. Peroxisomal fatty acyl CoA transporter (TC 3.A.1.203) subfamily.</text>
</comment>
<evidence type="ECO:0000256" key="7">
    <source>
        <dbReference type="ARBA" id="ARBA00023136"/>
    </source>
</evidence>
<dbReference type="PANTHER" id="PTHR11384">
    <property type="entry name" value="ATP-BINDING CASSETTE, SUB-FAMILY D MEMBER"/>
    <property type="match status" value="1"/>
</dbReference>
<dbReference type="GO" id="GO:0006635">
    <property type="term" value="P:fatty acid beta-oxidation"/>
    <property type="evidence" value="ECO:0007669"/>
    <property type="project" value="TreeGrafter"/>
</dbReference>
<sequence>SVFISISLVYALSQVVSIASNLPSLFGYAIRISQFWDEIERLELENADREIQRSTDGSFKVIPGSNLLITGPNGCGKSSLLRVISGIWKPANGYVRVPYNGNNVDMYTLPQKTLIVNGSLVEQVIFPLELENVIDREGVYQRILRALRIVGLGHILKREFHEKIIINDGQYYNNPECLDDDSTINLRYSSATWNQVLSPGEVQKLALSRVFYADPKYAILDEATSSLDLTTERQIYSELVNRGMTLISIGHRESLTEFHKNILKMDGQGGFSFSGN</sequence>
<dbReference type="InterPro" id="IPR003439">
    <property type="entry name" value="ABC_transporter-like_ATP-bd"/>
</dbReference>
<dbReference type="GO" id="GO:0005524">
    <property type="term" value="F:ATP binding"/>
    <property type="evidence" value="ECO:0007669"/>
    <property type="project" value="UniProtKB-KW"/>
</dbReference>
<dbReference type="InterPro" id="IPR003593">
    <property type="entry name" value="AAA+_ATPase"/>
</dbReference>
<dbReference type="GO" id="GO:0015910">
    <property type="term" value="P:long-chain fatty acid import into peroxisome"/>
    <property type="evidence" value="ECO:0007669"/>
    <property type="project" value="TreeGrafter"/>
</dbReference>
<keyword evidence="7" id="KW-0472">Membrane</keyword>
<dbReference type="Gene3D" id="3.40.50.300">
    <property type="entry name" value="P-loop containing nucleotide triphosphate hydrolases"/>
    <property type="match status" value="1"/>
</dbReference>
<dbReference type="EMBL" id="MBFS01002064">
    <property type="protein sequence ID" value="PVV00361.1"/>
    <property type="molecule type" value="Genomic_DNA"/>
</dbReference>
<evidence type="ECO:0000313" key="9">
    <source>
        <dbReference type="EMBL" id="PVV00361.1"/>
    </source>
</evidence>
<gene>
    <name evidence="9" type="ORF">BB560_005266</name>
</gene>
<protein>
    <recommendedName>
        <fullName evidence="8">ABC transporter domain-containing protein</fullName>
    </recommendedName>
</protein>
<keyword evidence="3" id="KW-0812">Transmembrane</keyword>
<keyword evidence="2" id="KW-0813">Transport</keyword>
<evidence type="ECO:0000256" key="1">
    <source>
        <dbReference type="ARBA" id="ARBA00008575"/>
    </source>
</evidence>
<organism evidence="9 10">
    <name type="scientific">Smittium megazygosporum</name>
    <dbReference type="NCBI Taxonomy" id="133381"/>
    <lineage>
        <taxon>Eukaryota</taxon>
        <taxon>Fungi</taxon>
        <taxon>Fungi incertae sedis</taxon>
        <taxon>Zoopagomycota</taxon>
        <taxon>Kickxellomycotina</taxon>
        <taxon>Harpellomycetes</taxon>
        <taxon>Harpellales</taxon>
        <taxon>Legeriomycetaceae</taxon>
        <taxon>Smittium</taxon>
    </lineage>
</organism>
<reference evidence="9 10" key="1">
    <citation type="journal article" date="2018" name="MBio">
        <title>Comparative Genomics Reveals the Core Gene Toolbox for the Fungus-Insect Symbiosis.</title>
        <authorList>
            <person name="Wang Y."/>
            <person name="Stata M."/>
            <person name="Wang W."/>
            <person name="Stajich J.E."/>
            <person name="White M.M."/>
            <person name="Moncalvo J.M."/>
        </authorList>
    </citation>
    <scope>NUCLEOTIDE SEQUENCE [LARGE SCALE GENOMIC DNA]</scope>
    <source>
        <strain evidence="9 10">SC-DP-2</strain>
    </source>
</reference>
<dbReference type="GO" id="GO:0005324">
    <property type="term" value="F:long-chain fatty acid transmembrane transporter activity"/>
    <property type="evidence" value="ECO:0007669"/>
    <property type="project" value="TreeGrafter"/>
</dbReference>
<dbReference type="Proteomes" id="UP000245609">
    <property type="component" value="Unassembled WGS sequence"/>
</dbReference>